<sequence>MRQFRAMSKLKKLAPKVRKTTNFSYYCRESIRRGN</sequence>
<organism evidence="1">
    <name type="scientific">Brassica napus</name>
    <name type="common">Rape</name>
    <dbReference type="NCBI Taxonomy" id="3708"/>
    <lineage>
        <taxon>Eukaryota</taxon>
        <taxon>Viridiplantae</taxon>
        <taxon>Streptophyta</taxon>
        <taxon>Embryophyta</taxon>
        <taxon>Tracheophyta</taxon>
        <taxon>Spermatophyta</taxon>
        <taxon>Magnoliopsida</taxon>
        <taxon>eudicotyledons</taxon>
        <taxon>Gunneridae</taxon>
        <taxon>Pentapetalae</taxon>
        <taxon>rosids</taxon>
        <taxon>malvids</taxon>
        <taxon>Brassicales</taxon>
        <taxon>Brassicaceae</taxon>
        <taxon>Brassiceae</taxon>
        <taxon>Brassica</taxon>
    </lineage>
</organism>
<reference evidence="1" key="1">
    <citation type="submission" date="2021-01" db="EMBL/GenBank/DDBJ databases">
        <authorList>
            <consortium name="Genoscope - CEA"/>
            <person name="William W."/>
        </authorList>
    </citation>
    <scope>NUCLEOTIDE SEQUENCE</scope>
</reference>
<accession>A0A816VYC5</accession>
<dbReference type="Proteomes" id="UP001295469">
    <property type="component" value="Chromosome A03"/>
</dbReference>
<protein>
    <submittedName>
        <fullName evidence="1">(rape) hypothetical protein</fullName>
    </submittedName>
</protein>
<proteinExistence type="predicted"/>
<name>A0A816VYC5_BRANA</name>
<dbReference type="AlphaFoldDB" id="A0A816VYC5"/>
<gene>
    <name evidence="1" type="ORF">DARMORV10_A03P53070.1</name>
</gene>
<dbReference type="EMBL" id="HG994357">
    <property type="protein sequence ID" value="CAF2130622.1"/>
    <property type="molecule type" value="Genomic_DNA"/>
</dbReference>
<evidence type="ECO:0000313" key="1">
    <source>
        <dbReference type="EMBL" id="CAF2130622.1"/>
    </source>
</evidence>